<proteinExistence type="predicted"/>
<gene>
    <name evidence="2" type="ORF">ACTODO_00243</name>
</gene>
<dbReference type="eggNOG" id="ENOG5032XAM">
    <property type="taxonomic scope" value="Bacteria"/>
</dbReference>
<keyword evidence="1" id="KW-0472">Membrane</keyword>
<keyword evidence="1" id="KW-0812">Transmembrane</keyword>
<dbReference type="RefSeq" id="WP_003790397.1">
    <property type="nucleotide sequence ID" value="NZ_DS264586.1"/>
</dbReference>
<feature type="transmembrane region" description="Helical" evidence="1">
    <location>
        <begin position="104"/>
        <end position="128"/>
    </location>
</feature>
<dbReference type="AlphaFoldDB" id="A7B9E1"/>
<organism evidence="2 3">
    <name type="scientific">Schaalia dentiphila ATCC 17982</name>
    <dbReference type="NCBI Taxonomy" id="411466"/>
    <lineage>
        <taxon>Bacteria</taxon>
        <taxon>Bacillati</taxon>
        <taxon>Actinomycetota</taxon>
        <taxon>Actinomycetes</taxon>
        <taxon>Actinomycetales</taxon>
        <taxon>Actinomycetaceae</taxon>
        <taxon>Schaalia</taxon>
        <taxon>Schaalia dentiphila</taxon>
    </lineage>
</organism>
<feature type="transmembrane region" description="Helical" evidence="1">
    <location>
        <begin position="148"/>
        <end position="176"/>
    </location>
</feature>
<keyword evidence="1" id="KW-1133">Transmembrane helix</keyword>
<sequence>MSPQAPHGHSTGRPPGRWARVACWTAFISALLPVAWRIGMLCGADLGFSQADFFRSNASATAYVLGLEAIQVLAGTLCLGLIYPWGERVPRWLPLLGGREIPRLLPLAIGGTGNALLYYINGTLVIRFGSVWLGLAEGQTPADGMNHWQLAILVAAYAPMLLLWAPALTIGLIGYWRRRTTR</sequence>
<dbReference type="HOGENOM" id="CLU_091709_1_0_11"/>
<name>A7B9E1_9ACTO</name>
<feature type="transmembrane region" description="Helical" evidence="1">
    <location>
        <begin position="60"/>
        <end position="83"/>
    </location>
</feature>
<evidence type="ECO:0000256" key="1">
    <source>
        <dbReference type="SAM" id="Phobius"/>
    </source>
</evidence>
<feature type="transmembrane region" description="Helical" evidence="1">
    <location>
        <begin position="21"/>
        <end position="40"/>
    </location>
</feature>
<protein>
    <submittedName>
        <fullName evidence="2">Uncharacterized protein</fullName>
    </submittedName>
</protein>
<comment type="caution">
    <text evidence="2">The sequence shown here is derived from an EMBL/GenBank/DDBJ whole genome shotgun (WGS) entry which is preliminary data.</text>
</comment>
<reference evidence="2" key="1">
    <citation type="submission" date="2007-04" db="EMBL/GenBank/DDBJ databases">
        <authorList>
            <person name="Fulton L."/>
            <person name="Clifton S."/>
            <person name="Fulton B."/>
            <person name="Xu J."/>
            <person name="Minx P."/>
            <person name="Pepin K.H."/>
            <person name="Johnson M."/>
            <person name="Thiruvilangam P."/>
            <person name="Bhonagiri V."/>
            <person name="Nash W.E."/>
            <person name="Mardis E.R."/>
            <person name="Wilson R.K."/>
        </authorList>
    </citation>
    <scope>NUCLEOTIDE SEQUENCE [LARGE SCALE GENOMIC DNA]</scope>
    <source>
        <strain evidence="2">ATCC 17982</strain>
    </source>
</reference>
<dbReference type="EMBL" id="AAYI02000004">
    <property type="protein sequence ID" value="EDN79815.1"/>
    <property type="molecule type" value="Genomic_DNA"/>
</dbReference>
<reference evidence="2" key="2">
    <citation type="submission" date="2015-05" db="EMBL/GenBank/DDBJ databases">
        <title>Draft genome sequence of Actinomyces odontolyticus (ATCC 17982).</title>
        <authorList>
            <person name="Sudarsanam P."/>
            <person name="Ley R."/>
            <person name="Guruge J."/>
            <person name="Turnbaugh P.J."/>
            <person name="Mahowald M."/>
            <person name="Liep D."/>
            <person name="Gordon J."/>
        </authorList>
    </citation>
    <scope>NUCLEOTIDE SEQUENCE</scope>
    <source>
        <strain evidence="2">ATCC 17982</strain>
    </source>
</reference>
<evidence type="ECO:0000313" key="3">
    <source>
        <dbReference type="Proteomes" id="UP000003553"/>
    </source>
</evidence>
<accession>A7B9E1</accession>
<evidence type="ECO:0000313" key="2">
    <source>
        <dbReference type="EMBL" id="EDN79815.1"/>
    </source>
</evidence>
<keyword evidence="3" id="KW-1185">Reference proteome</keyword>
<dbReference type="Proteomes" id="UP000003553">
    <property type="component" value="Unassembled WGS sequence"/>
</dbReference>